<dbReference type="SMART" id="SM00332">
    <property type="entry name" value="PP2Cc"/>
    <property type="match status" value="1"/>
</dbReference>
<dbReference type="SUPFAM" id="SSF81606">
    <property type="entry name" value="PP2C-like"/>
    <property type="match status" value="1"/>
</dbReference>
<evidence type="ECO:0000313" key="3">
    <source>
        <dbReference type="Proteomes" id="UP000481153"/>
    </source>
</evidence>
<proteinExistence type="predicted"/>
<evidence type="ECO:0000313" key="2">
    <source>
        <dbReference type="EMBL" id="KAF0743795.1"/>
    </source>
</evidence>
<organism evidence="2 3">
    <name type="scientific">Aphanomyces euteiches</name>
    <dbReference type="NCBI Taxonomy" id="100861"/>
    <lineage>
        <taxon>Eukaryota</taxon>
        <taxon>Sar</taxon>
        <taxon>Stramenopiles</taxon>
        <taxon>Oomycota</taxon>
        <taxon>Saprolegniomycetes</taxon>
        <taxon>Saprolegniales</taxon>
        <taxon>Verrucalvaceae</taxon>
        <taxon>Aphanomyces</taxon>
    </lineage>
</organism>
<gene>
    <name evidence="2" type="ORF">Ae201684_001445</name>
</gene>
<dbReference type="AlphaFoldDB" id="A0A6G0XT32"/>
<dbReference type="VEuPathDB" id="FungiDB:AeMF1_002684"/>
<accession>A0A6G0XT32</accession>
<dbReference type="Proteomes" id="UP000481153">
    <property type="component" value="Unassembled WGS sequence"/>
</dbReference>
<evidence type="ECO:0000259" key="1">
    <source>
        <dbReference type="PROSITE" id="PS51746"/>
    </source>
</evidence>
<dbReference type="Pfam" id="PF00481">
    <property type="entry name" value="PP2C"/>
    <property type="match status" value="1"/>
</dbReference>
<protein>
    <recommendedName>
        <fullName evidence="1">PPM-type phosphatase domain-containing protein</fullName>
    </recommendedName>
</protein>
<dbReference type="SMART" id="SM00331">
    <property type="entry name" value="PP2C_SIG"/>
    <property type="match status" value="1"/>
</dbReference>
<keyword evidence="3" id="KW-1185">Reference proteome</keyword>
<dbReference type="CDD" id="cd00143">
    <property type="entry name" value="PP2Cc"/>
    <property type="match status" value="1"/>
</dbReference>
<feature type="domain" description="PPM-type phosphatase" evidence="1">
    <location>
        <begin position="53"/>
        <end position="314"/>
    </location>
</feature>
<dbReference type="InterPro" id="IPR001932">
    <property type="entry name" value="PPM-type_phosphatase-like_dom"/>
</dbReference>
<dbReference type="InterPro" id="IPR036457">
    <property type="entry name" value="PPM-type-like_dom_sf"/>
</dbReference>
<reference evidence="2 3" key="1">
    <citation type="submission" date="2019-07" db="EMBL/GenBank/DDBJ databases">
        <title>Genomics analysis of Aphanomyces spp. identifies a new class of oomycete effector associated with host adaptation.</title>
        <authorList>
            <person name="Gaulin E."/>
        </authorList>
    </citation>
    <scope>NUCLEOTIDE SEQUENCE [LARGE SCALE GENOMIC DNA]</scope>
    <source>
        <strain evidence="2 3">ATCC 201684</strain>
    </source>
</reference>
<dbReference type="EMBL" id="VJMJ01000012">
    <property type="protein sequence ID" value="KAF0743795.1"/>
    <property type="molecule type" value="Genomic_DNA"/>
</dbReference>
<dbReference type="PROSITE" id="PS51746">
    <property type="entry name" value="PPM_2"/>
    <property type="match status" value="1"/>
</dbReference>
<dbReference type="Gene3D" id="3.60.40.10">
    <property type="entry name" value="PPM-type phosphatase domain"/>
    <property type="match status" value="1"/>
</dbReference>
<sequence length="318" mass="35168">MRSNIRLAIVAMEDPIKFARKMPPSEPTDAFELKVLGDRLENNQEEHAPLPLSSGVASWKSPSHANEDRYVEYRGSRFSLFAVIDGHGGDMASEYVKSNIVQVINEEPELNEATLWHATEELERRFTEIATEAKDFSGACFVALVIIEDRSHTRYVVNCGDCRISALERGGSKPSKREYKALSTDHKASCPMEKERIEKAGGVVVMDRVAGVLAPSRSIGDLDVKMPGMEGWVVADPEINKDKLCQDSIYVLATDGVWDVMSNRDVLCLAENTWLDNQVAHDGRVGCASACEAIAQEAVARGSRDDITCIVVRTGEWH</sequence>
<comment type="caution">
    <text evidence="2">The sequence shown here is derived from an EMBL/GenBank/DDBJ whole genome shotgun (WGS) entry which is preliminary data.</text>
</comment>
<name>A0A6G0XT32_9STRA</name>
<dbReference type="GO" id="GO:0004722">
    <property type="term" value="F:protein serine/threonine phosphatase activity"/>
    <property type="evidence" value="ECO:0007669"/>
    <property type="project" value="InterPro"/>
</dbReference>
<dbReference type="PANTHER" id="PTHR47992">
    <property type="entry name" value="PROTEIN PHOSPHATASE"/>
    <property type="match status" value="1"/>
</dbReference>
<dbReference type="InterPro" id="IPR015655">
    <property type="entry name" value="PP2C"/>
</dbReference>